<proteinExistence type="predicted"/>
<dbReference type="Proteomes" id="UP000823388">
    <property type="component" value="Chromosome 7K"/>
</dbReference>
<comment type="caution">
    <text evidence="1">The sequence shown here is derived from an EMBL/GenBank/DDBJ whole genome shotgun (WGS) entry which is preliminary data.</text>
</comment>
<reference evidence="1" key="1">
    <citation type="submission" date="2020-05" db="EMBL/GenBank/DDBJ databases">
        <title>WGS assembly of Panicum virgatum.</title>
        <authorList>
            <person name="Lovell J.T."/>
            <person name="Jenkins J."/>
            <person name="Shu S."/>
            <person name="Juenger T.E."/>
            <person name="Schmutz J."/>
        </authorList>
    </citation>
    <scope>NUCLEOTIDE SEQUENCE</scope>
    <source>
        <strain evidence="1">AP13</strain>
    </source>
</reference>
<evidence type="ECO:0000313" key="1">
    <source>
        <dbReference type="EMBL" id="KAG2575729.1"/>
    </source>
</evidence>
<dbReference type="EMBL" id="CM029049">
    <property type="protein sequence ID" value="KAG2575729.1"/>
    <property type="molecule type" value="Genomic_DNA"/>
</dbReference>
<name>A0A8T0QRP8_PANVG</name>
<evidence type="ECO:0000313" key="2">
    <source>
        <dbReference type="Proteomes" id="UP000823388"/>
    </source>
</evidence>
<keyword evidence="2" id="KW-1185">Reference proteome</keyword>
<gene>
    <name evidence="1" type="ORF">PVAP13_7KG318266</name>
</gene>
<sequence>MGTPGPGAVAGGGSLLGFFARKSKYARMDDVLRQETEDGGAGIHVRGSGSSRRYVFCLLGLRVAQPRPARLRYRCDEWLHHLHREGPPHHGGAARAAGGMPHLHLPPWLPCRRPDLGRHWPEMDHRPRRRRVPGRRCHHDVLAFLRHAHGRPVASWHRHRLRRHGRARVHLGDLTGHDAGLLRVLPGDLRQSRHPPRLRIQPRLRWPARRHQLARHAWCRHPPLHLHSFRAAGHPGVAAVARDAESGGRRARGVAQGHGQ</sequence>
<accession>A0A8T0QRP8</accession>
<protein>
    <submittedName>
        <fullName evidence="1">Uncharacterized protein</fullName>
    </submittedName>
</protein>
<dbReference type="AlphaFoldDB" id="A0A8T0QRP8"/>
<organism evidence="1 2">
    <name type="scientific">Panicum virgatum</name>
    <name type="common">Blackwell switchgrass</name>
    <dbReference type="NCBI Taxonomy" id="38727"/>
    <lineage>
        <taxon>Eukaryota</taxon>
        <taxon>Viridiplantae</taxon>
        <taxon>Streptophyta</taxon>
        <taxon>Embryophyta</taxon>
        <taxon>Tracheophyta</taxon>
        <taxon>Spermatophyta</taxon>
        <taxon>Magnoliopsida</taxon>
        <taxon>Liliopsida</taxon>
        <taxon>Poales</taxon>
        <taxon>Poaceae</taxon>
        <taxon>PACMAD clade</taxon>
        <taxon>Panicoideae</taxon>
        <taxon>Panicodae</taxon>
        <taxon>Paniceae</taxon>
        <taxon>Panicinae</taxon>
        <taxon>Panicum</taxon>
        <taxon>Panicum sect. Hiantes</taxon>
    </lineage>
</organism>